<sequence>MPVGKAGTPPGQTASRLLTQGRLDAAIDQQRLPVLRGLVAAACQLTGGGIGVALLGNADRKVVEAASFGPPGRPLETPGDLPGLDAFLAALLVSPQPLLLNEVRAHQARHCIPSGHPRVASLVGAPVRTQAGLTGYLYVAHEREGADFSADDVRTLACLASAAGLAVDVYHLVTDLPTRLRWLDAIAEMVHLLRGDVGREEGLEAVAGLLLAATGADSTAITHVRKVDDGPPGAFVEAAAGLGSELMNGAYLPSGHFLATIMGSAHPVEYDVAQIRSPIMPAEWRQTLSVLGPGLAVPLGTTAEPLGAIFLAWRPDSPHASELPRVSTLTIPFARTATLLLQRHEAQLFRTRQQRWADTSAEVTRLLLTDVEPHQVMARAARRIREISWAAYAAVVLANDFGPPGTVTFDVVDGLGLENTSGTQTRCPSPLDEVIGSGVPLISTDMVHDDRFDLPPELREAFSVLGLTMLMPLRSAPGGDRGALIVAWRRGSSAERAARDDAPLLESFADQFALALQRARANEERDRRQRWLEACSELTRRLASDRDQEATIRRVMRLLRRVSGADFGAIIKADPTASEAMSLVIVDGYGVRRHYSHHLISNSQNVRAAIRSGRAVVSEDFVHDPAHDPPPEMADNLATIGLTMIIPMAAGEVSGALFAGWRRGSPHERFARHELALLETFADNAALAMQRTQVLDERDRGDRWLVATSEMARLLIGQVDRDEAMALVIRQLRLISGADVGGILLVDPTDSSSLRVAGFEGIDIPPVAPDARIPRGGLAARAIATGQGIVSEDYAHHGGHDPPAEWRDAVDALGLGMMMPLVAADEDEVLGVLFAGWRRDSPSERLARHEVQEIRTFADLASLALQRVRTQDDRVHLRMLQDHEQIAHELHDAVLQRLFAVGLRLHGAASASAERSVSDRVEQAIQDLDQTTAQVRQTIKRLAGDDTTDPTDTTDATDSTDSAGG</sequence>
<dbReference type="RefSeq" id="WP_192750242.1">
    <property type="nucleotide sequence ID" value="NZ_BAABJL010000025.1"/>
</dbReference>
<dbReference type="Proteomes" id="UP000638648">
    <property type="component" value="Unassembled WGS sequence"/>
</dbReference>
<evidence type="ECO:0000313" key="3">
    <source>
        <dbReference type="EMBL" id="MBE1606048.1"/>
    </source>
</evidence>
<dbReference type="Pfam" id="PF07730">
    <property type="entry name" value="HisKA_3"/>
    <property type="match status" value="1"/>
</dbReference>
<evidence type="ECO:0000256" key="1">
    <source>
        <dbReference type="SAM" id="MobiDB-lite"/>
    </source>
</evidence>
<dbReference type="GO" id="GO:0000155">
    <property type="term" value="F:phosphorelay sensor kinase activity"/>
    <property type="evidence" value="ECO:0007669"/>
    <property type="project" value="InterPro"/>
</dbReference>
<dbReference type="GO" id="GO:0046983">
    <property type="term" value="F:protein dimerization activity"/>
    <property type="evidence" value="ECO:0007669"/>
    <property type="project" value="InterPro"/>
</dbReference>
<dbReference type="GO" id="GO:0016020">
    <property type="term" value="C:membrane"/>
    <property type="evidence" value="ECO:0007669"/>
    <property type="project" value="InterPro"/>
</dbReference>
<accession>A0A927RJU9</accession>
<feature type="domain" description="GAF" evidence="2">
    <location>
        <begin position="720"/>
        <end position="875"/>
    </location>
</feature>
<dbReference type="Pfam" id="PF13185">
    <property type="entry name" value="GAF_2"/>
    <property type="match status" value="3"/>
</dbReference>
<dbReference type="InterPro" id="IPR011712">
    <property type="entry name" value="Sig_transdc_His_kin_sub3_dim/P"/>
</dbReference>
<dbReference type="InterPro" id="IPR029016">
    <property type="entry name" value="GAF-like_dom_sf"/>
</dbReference>
<feature type="region of interest" description="Disordered" evidence="1">
    <location>
        <begin position="940"/>
        <end position="965"/>
    </location>
</feature>
<comment type="caution">
    <text evidence="3">The sequence shown here is derived from an EMBL/GenBank/DDBJ whole genome shotgun (WGS) entry which is preliminary data.</text>
</comment>
<proteinExistence type="predicted"/>
<protein>
    <submittedName>
        <fullName evidence="3">GAF domain-containing protein</fullName>
    </submittedName>
</protein>
<reference evidence="3" key="1">
    <citation type="submission" date="2020-10" db="EMBL/GenBank/DDBJ databases">
        <title>Sequencing the genomes of 1000 actinobacteria strains.</title>
        <authorList>
            <person name="Klenk H.-P."/>
        </authorList>
    </citation>
    <scope>NUCLEOTIDE SEQUENCE</scope>
    <source>
        <strain evidence="3">DSM 45354</strain>
    </source>
</reference>
<feature type="domain" description="GAF" evidence="2">
    <location>
        <begin position="547"/>
        <end position="699"/>
    </location>
</feature>
<dbReference type="AlphaFoldDB" id="A0A927RJU9"/>
<feature type="compositionally biased region" description="Low complexity" evidence="1">
    <location>
        <begin position="950"/>
        <end position="965"/>
    </location>
</feature>
<feature type="domain" description="GAF" evidence="2">
    <location>
        <begin position="30"/>
        <end position="177"/>
    </location>
</feature>
<dbReference type="SUPFAM" id="SSF55781">
    <property type="entry name" value="GAF domain-like"/>
    <property type="match status" value="4"/>
</dbReference>
<dbReference type="EMBL" id="JADBEM010000001">
    <property type="protein sequence ID" value="MBE1606048.1"/>
    <property type="molecule type" value="Genomic_DNA"/>
</dbReference>
<organism evidence="3 4">
    <name type="scientific">Actinopolymorpha pittospori</name>
    <dbReference type="NCBI Taxonomy" id="648752"/>
    <lineage>
        <taxon>Bacteria</taxon>
        <taxon>Bacillati</taxon>
        <taxon>Actinomycetota</taxon>
        <taxon>Actinomycetes</taxon>
        <taxon>Propionibacteriales</taxon>
        <taxon>Actinopolymorphaceae</taxon>
        <taxon>Actinopolymorpha</taxon>
    </lineage>
</organism>
<keyword evidence="4" id="KW-1185">Reference proteome</keyword>
<evidence type="ECO:0000259" key="2">
    <source>
        <dbReference type="SMART" id="SM00065"/>
    </source>
</evidence>
<dbReference type="InterPro" id="IPR003018">
    <property type="entry name" value="GAF"/>
</dbReference>
<evidence type="ECO:0000313" key="4">
    <source>
        <dbReference type="Proteomes" id="UP000638648"/>
    </source>
</evidence>
<dbReference type="Gene3D" id="3.30.450.40">
    <property type="match status" value="4"/>
</dbReference>
<dbReference type="SMART" id="SM00065">
    <property type="entry name" value="GAF"/>
    <property type="match status" value="4"/>
</dbReference>
<gene>
    <name evidence="3" type="ORF">HEB94_002896</name>
</gene>
<feature type="domain" description="GAF" evidence="2">
    <location>
        <begin position="372"/>
        <end position="526"/>
    </location>
</feature>
<name>A0A927RJU9_9ACTN</name>